<evidence type="ECO:0000313" key="11">
    <source>
        <dbReference type="EMBL" id="BAA34299.1"/>
    </source>
</evidence>
<proteinExistence type="inferred from homology"/>
<gene>
    <name evidence="11" type="primary">mexX</name>
</gene>
<evidence type="ECO:0000256" key="6">
    <source>
        <dbReference type="SAM" id="SignalP"/>
    </source>
</evidence>
<dbReference type="Gene3D" id="1.10.287.470">
    <property type="entry name" value="Helix hairpin bin"/>
    <property type="match status" value="1"/>
</dbReference>
<evidence type="ECO:0000259" key="10">
    <source>
        <dbReference type="Pfam" id="PF25967"/>
    </source>
</evidence>
<dbReference type="InterPro" id="IPR058625">
    <property type="entry name" value="MdtA-like_BSH"/>
</dbReference>
<evidence type="ECO:0000259" key="9">
    <source>
        <dbReference type="Pfam" id="PF25944"/>
    </source>
</evidence>
<feature type="region of interest" description="Disordered" evidence="5">
    <location>
        <begin position="214"/>
        <end position="247"/>
    </location>
</feature>
<dbReference type="SUPFAM" id="SSF111369">
    <property type="entry name" value="HlyD-like secretion proteins"/>
    <property type="match status" value="1"/>
</dbReference>
<dbReference type="InterPro" id="IPR058627">
    <property type="entry name" value="MdtA-like_C"/>
</dbReference>
<reference evidence="11" key="1">
    <citation type="journal article" date="1999" name="Antimicrob. Agents Chemother.">
        <title>Expression in Escherichia coli of a new multidrug efflux pump, MexXY, from Pseudomonas aeruginosa.</title>
        <authorList>
            <person name="Mine T."/>
            <person name="Morita Y."/>
            <person name="Kataoka A."/>
            <person name="Mizushima T."/>
            <person name="Tsuchiya T."/>
        </authorList>
    </citation>
    <scope>NUCLEOTIDE SEQUENCE</scope>
    <source>
        <strain evidence="11">PAO1</strain>
    </source>
</reference>
<dbReference type="Pfam" id="PF25944">
    <property type="entry name" value="Beta-barrel_RND"/>
    <property type="match status" value="1"/>
</dbReference>
<dbReference type="ChEMBL" id="CHEMBL4523991"/>
<dbReference type="PANTHER" id="PTHR30158:SF24">
    <property type="entry name" value="HLYD FAMILY SECRETION PROTEIN"/>
    <property type="match status" value="1"/>
</dbReference>
<dbReference type="TCDB" id="2.A.6.2.21">
    <property type="family name" value="the resistance-nodulation-cell division (rnd) superfamily"/>
</dbReference>
<feature type="signal peptide" evidence="6">
    <location>
        <begin position="1"/>
        <end position="23"/>
    </location>
</feature>
<feature type="domain" description="Multidrug resistance protein MdtA-like alpha-helical hairpin" evidence="7">
    <location>
        <begin position="116"/>
        <end position="169"/>
    </location>
</feature>
<dbReference type="Gene3D" id="2.40.420.20">
    <property type="match status" value="1"/>
</dbReference>
<dbReference type="Gene3D" id="2.40.30.170">
    <property type="match status" value="1"/>
</dbReference>
<comment type="similarity">
    <text evidence="2">Belongs to the membrane fusion protein (MFP) (TC 8.A.1) family.</text>
</comment>
<evidence type="ECO:0000256" key="2">
    <source>
        <dbReference type="ARBA" id="ARBA00009477"/>
    </source>
</evidence>
<protein>
    <submittedName>
        <fullName evidence="11">MexX</fullName>
    </submittedName>
</protein>
<dbReference type="GO" id="GO:0022857">
    <property type="term" value="F:transmembrane transporter activity"/>
    <property type="evidence" value="ECO:0007669"/>
    <property type="project" value="InterPro"/>
</dbReference>
<dbReference type="NCBIfam" id="NF007132">
    <property type="entry name" value="PRK09578.1"/>
    <property type="match status" value="1"/>
</dbReference>
<dbReference type="Pfam" id="PF25876">
    <property type="entry name" value="HH_MFP_RND"/>
    <property type="match status" value="1"/>
</dbReference>
<feature type="compositionally biased region" description="Basic and acidic residues" evidence="5">
    <location>
        <begin position="221"/>
        <end position="233"/>
    </location>
</feature>
<dbReference type="CARD" id="ARO:3003034">
    <property type="molecule name" value="mexX"/>
    <property type="mechanism identifier" value="ARO:0010000"/>
    <property type="mechanism name" value="antibiotic efflux"/>
</dbReference>
<dbReference type="Pfam" id="PF25967">
    <property type="entry name" value="RND-MFP_C"/>
    <property type="match status" value="1"/>
</dbReference>
<feature type="coiled-coil region" evidence="4">
    <location>
        <begin position="138"/>
        <end position="165"/>
    </location>
</feature>
<feature type="domain" description="Multidrug resistance protein MdtA-like barrel-sandwich hybrid" evidence="8">
    <location>
        <begin position="60"/>
        <end position="197"/>
    </location>
</feature>
<dbReference type="SMR" id="Q9ZNG9"/>
<evidence type="ECO:0000256" key="5">
    <source>
        <dbReference type="SAM" id="MobiDB-lite"/>
    </source>
</evidence>
<dbReference type="InterPro" id="IPR058626">
    <property type="entry name" value="MdtA-like_b-barrel"/>
</dbReference>
<dbReference type="GO" id="GO:0005886">
    <property type="term" value="C:plasma membrane"/>
    <property type="evidence" value="ECO:0007669"/>
    <property type="project" value="UniProtKB-SubCell"/>
</dbReference>
<keyword evidence="3 4" id="KW-0175">Coiled coil</keyword>
<dbReference type="InterPro" id="IPR058624">
    <property type="entry name" value="MdtA-like_HH"/>
</dbReference>
<dbReference type="GO" id="GO:0046677">
    <property type="term" value="P:response to antibiotic"/>
    <property type="evidence" value="ECO:0007669"/>
    <property type="project" value="TreeGrafter"/>
</dbReference>
<sequence length="389" mass="41444">MDRLAARLLAALVALFLLGCEEAADAGKTAEAPAEVGVIVARPAPIGITSELPGRLEAYRQAEVRARVAGIVTRRLYEEGQDVRAGTVLFQIDPAPLKAALDISRGALPGRGQPRAAADKLKAYADLIKDRAISEREYTEAQTDARQALAQIASAKAELEQARLRLGYATVTAPIDGRARRALVTEGALVGEDSPTPLTRVEQIDPIYVNFSQPAAKSRHAAGDPRRPGEGCRRQGHRRAPGPGRRQRVPLAGELLFIDLAVDPGTDTIAMRALFRNPHRELLPGGYVQVRLQRAVNPQAITVPDALIRTAQSAVVKVVNPKGLVEDVEVRADTLQGRDWIISRGLKGGEWVIVENAAQHAAGSSVQAVVRQPASADAPSPLAASPAGQ</sequence>
<dbReference type="Gene3D" id="2.40.50.100">
    <property type="match status" value="1"/>
</dbReference>
<dbReference type="AlphaFoldDB" id="Q9ZNG9"/>
<dbReference type="Pfam" id="PF25917">
    <property type="entry name" value="BSH_RND"/>
    <property type="match status" value="1"/>
</dbReference>
<evidence type="ECO:0000256" key="4">
    <source>
        <dbReference type="SAM" id="Coils"/>
    </source>
</evidence>
<comment type="subcellular location">
    <subcellularLocation>
        <location evidence="1">Cell inner membrane</location>
        <topology evidence="1">Lipid-anchor</topology>
    </subcellularLocation>
</comment>
<keyword evidence="6" id="KW-0732">Signal</keyword>
<evidence type="ECO:0000256" key="3">
    <source>
        <dbReference type="ARBA" id="ARBA00023054"/>
    </source>
</evidence>
<dbReference type="InterPro" id="IPR006143">
    <property type="entry name" value="RND_pump_MFP"/>
</dbReference>
<feature type="chain" id="PRO_5004337500" evidence="6">
    <location>
        <begin position="24"/>
        <end position="389"/>
    </location>
</feature>
<dbReference type="PANTHER" id="PTHR30158">
    <property type="entry name" value="ACRA/E-RELATED COMPONENT OF DRUG EFFLUX TRANSPORTER"/>
    <property type="match status" value="1"/>
</dbReference>
<evidence type="ECO:0000259" key="7">
    <source>
        <dbReference type="Pfam" id="PF25876"/>
    </source>
</evidence>
<dbReference type="NCBIfam" id="TIGR01730">
    <property type="entry name" value="RND_mfp"/>
    <property type="match status" value="1"/>
</dbReference>
<feature type="compositionally biased region" description="Basic residues" evidence="5">
    <location>
        <begin position="234"/>
        <end position="247"/>
    </location>
</feature>
<feature type="domain" description="Multidrug resistance protein MdtA-like beta-barrel" evidence="9">
    <location>
        <begin position="247"/>
        <end position="294"/>
    </location>
</feature>
<name>Q9ZNG9_PSEAI</name>
<feature type="domain" description="Multidrug resistance protein MdtA-like C-terminal permuted SH3" evidence="10">
    <location>
        <begin position="299"/>
        <end position="357"/>
    </location>
</feature>
<accession>Q9ZNG9</accession>
<dbReference type="PROSITE" id="PS51257">
    <property type="entry name" value="PROKAR_LIPOPROTEIN"/>
    <property type="match status" value="1"/>
</dbReference>
<dbReference type="EMBL" id="AB015853">
    <property type="protein sequence ID" value="BAA34299.1"/>
    <property type="molecule type" value="Genomic_DNA"/>
</dbReference>
<organism evidence="11">
    <name type="scientific">Pseudomonas aeruginosa</name>
    <dbReference type="NCBI Taxonomy" id="287"/>
    <lineage>
        <taxon>Bacteria</taxon>
        <taxon>Pseudomonadati</taxon>
        <taxon>Pseudomonadota</taxon>
        <taxon>Gammaproteobacteria</taxon>
        <taxon>Pseudomonadales</taxon>
        <taxon>Pseudomonadaceae</taxon>
        <taxon>Pseudomonas</taxon>
    </lineage>
</organism>
<evidence type="ECO:0000259" key="8">
    <source>
        <dbReference type="Pfam" id="PF25917"/>
    </source>
</evidence>
<evidence type="ECO:0000256" key="1">
    <source>
        <dbReference type="ARBA" id="ARBA00004519"/>
    </source>
</evidence>